<keyword evidence="10" id="KW-1185">Reference proteome</keyword>
<feature type="transmembrane region" description="Helical" evidence="8">
    <location>
        <begin position="137"/>
        <end position="163"/>
    </location>
</feature>
<feature type="region of interest" description="Disordered" evidence="7">
    <location>
        <begin position="566"/>
        <end position="586"/>
    </location>
</feature>
<keyword evidence="5 8" id="KW-0472">Membrane</keyword>
<evidence type="ECO:0000256" key="5">
    <source>
        <dbReference type="ARBA" id="ARBA00023136"/>
    </source>
</evidence>
<reference evidence="10" key="2">
    <citation type="journal article" date="2017" name="J. Anim. Genet.">
        <title>Multiple reference genome sequences of hot pepper reveal the massive evolution of plant disease resistance genes by retroduplication.</title>
        <authorList>
            <person name="Kim S."/>
            <person name="Park J."/>
            <person name="Yeom S.-I."/>
            <person name="Kim Y.-M."/>
            <person name="Seo E."/>
            <person name="Kim K.-T."/>
            <person name="Kim M.-S."/>
            <person name="Lee J.M."/>
            <person name="Cheong K."/>
            <person name="Shin H.-S."/>
            <person name="Kim S.-B."/>
            <person name="Han K."/>
            <person name="Lee J."/>
            <person name="Park M."/>
            <person name="Lee H.-A."/>
            <person name="Lee H.-Y."/>
            <person name="Lee Y."/>
            <person name="Oh S."/>
            <person name="Lee J.H."/>
            <person name="Choi E."/>
            <person name="Choi E."/>
            <person name="Lee S.E."/>
            <person name="Jeon J."/>
            <person name="Kim H."/>
            <person name="Choi G."/>
            <person name="Song H."/>
            <person name="Lee J."/>
            <person name="Lee S.-C."/>
            <person name="Kwon J.-K."/>
            <person name="Lee H.-Y."/>
            <person name="Koo N."/>
            <person name="Hong Y."/>
            <person name="Kim R.W."/>
            <person name="Kang W.-H."/>
            <person name="Huh J.H."/>
            <person name="Kang B.-C."/>
            <person name="Yang T.-J."/>
            <person name="Lee Y.-H."/>
            <person name="Bennetzen J.L."/>
            <person name="Choi D."/>
        </authorList>
    </citation>
    <scope>NUCLEOTIDE SEQUENCE [LARGE SCALE GENOMIC DNA]</scope>
    <source>
        <strain evidence="10">cv. PBC81</strain>
    </source>
</reference>
<dbReference type="AlphaFoldDB" id="A0A2G2VME0"/>
<feature type="transmembrane region" description="Helical" evidence="8">
    <location>
        <begin position="94"/>
        <end position="117"/>
    </location>
</feature>
<dbReference type="PANTHER" id="PTHR11654">
    <property type="entry name" value="OLIGOPEPTIDE TRANSPORTER-RELATED"/>
    <property type="match status" value="1"/>
</dbReference>
<dbReference type="InterPro" id="IPR000109">
    <property type="entry name" value="POT_fam"/>
</dbReference>
<keyword evidence="4 8" id="KW-1133">Transmembrane helix</keyword>
<protein>
    <recommendedName>
        <fullName evidence="11">Protein NRT1/ PTR FAMILY 1.2</fullName>
    </recommendedName>
</protein>
<dbReference type="Gene3D" id="1.20.1250.20">
    <property type="entry name" value="MFS general substrate transporter like domains"/>
    <property type="match status" value="1"/>
</dbReference>
<evidence type="ECO:0000256" key="3">
    <source>
        <dbReference type="ARBA" id="ARBA00022692"/>
    </source>
</evidence>
<feature type="transmembrane region" description="Helical" evidence="8">
    <location>
        <begin position="60"/>
        <end position="82"/>
    </location>
</feature>
<evidence type="ECO:0000256" key="6">
    <source>
        <dbReference type="ARBA" id="ARBA00044504"/>
    </source>
</evidence>
<accession>A0A2G2VME0</accession>
<organism evidence="9 10">
    <name type="scientific">Capsicum baccatum</name>
    <name type="common">Peruvian pepper</name>
    <dbReference type="NCBI Taxonomy" id="33114"/>
    <lineage>
        <taxon>Eukaryota</taxon>
        <taxon>Viridiplantae</taxon>
        <taxon>Streptophyta</taxon>
        <taxon>Embryophyta</taxon>
        <taxon>Tracheophyta</taxon>
        <taxon>Spermatophyta</taxon>
        <taxon>Magnoliopsida</taxon>
        <taxon>eudicotyledons</taxon>
        <taxon>Gunneridae</taxon>
        <taxon>Pentapetalae</taxon>
        <taxon>asterids</taxon>
        <taxon>lamiids</taxon>
        <taxon>Solanales</taxon>
        <taxon>Solanaceae</taxon>
        <taxon>Solanoideae</taxon>
        <taxon>Capsiceae</taxon>
        <taxon>Capsicum</taxon>
    </lineage>
</organism>
<dbReference type="Pfam" id="PF00854">
    <property type="entry name" value="PTR2"/>
    <property type="match status" value="1"/>
</dbReference>
<evidence type="ECO:0000256" key="7">
    <source>
        <dbReference type="SAM" id="MobiDB-lite"/>
    </source>
</evidence>
<feature type="transmembrane region" description="Helical" evidence="8">
    <location>
        <begin position="487"/>
        <end position="514"/>
    </location>
</feature>
<evidence type="ECO:0000256" key="2">
    <source>
        <dbReference type="ARBA" id="ARBA00005982"/>
    </source>
</evidence>
<evidence type="ECO:0000313" key="9">
    <source>
        <dbReference type="EMBL" id="PHT34129.1"/>
    </source>
</evidence>
<evidence type="ECO:0000256" key="8">
    <source>
        <dbReference type="SAM" id="Phobius"/>
    </source>
</evidence>
<comment type="caution">
    <text evidence="9">The sequence shown here is derived from an EMBL/GenBank/DDBJ whole genome shotgun (WGS) entry which is preliminary data.</text>
</comment>
<evidence type="ECO:0008006" key="11">
    <source>
        <dbReference type="Google" id="ProtNLM"/>
    </source>
</evidence>
<keyword evidence="3 8" id="KW-0812">Transmembrane</keyword>
<dbReference type="OrthoDB" id="8904098at2759"/>
<comment type="similarity">
    <text evidence="2">Belongs to the major facilitator superfamily. Proton-dependent oligopeptide transporter (POT/PTR) (TC 2.A.17) family.</text>
</comment>
<feature type="transmembrane region" description="Helical" evidence="8">
    <location>
        <begin position="184"/>
        <end position="203"/>
    </location>
</feature>
<dbReference type="SUPFAM" id="SSF103473">
    <property type="entry name" value="MFS general substrate transporter"/>
    <property type="match status" value="1"/>
</dbReference>
<feature type="transmembrane region" description="Helical" evidence="8">
    <location>
        <begin position="329"/>
        <end position="353"/>
    </location>
</feature>
<feature type="transmembrane region" description="Helical" evidence="8">
    <location>
        <begin position="365"/>
        <end position="385"/>
    </location>
</feature>
<evidence type="ECO:0000313" key="10">
    <source>
        <dbReference type="Proteomes" id="UP000224567"/>
    </source>
</evidence>
<gene>
    <name evidence="9" type="ORF">CQW23_25929</name>
</gene>
<feature type="compositionally biased region" description="Basic and acidic residues" evidence="7">
    <location>
        <begin position="577"/>
        <end position="586"/>
    </location>
</feature>
<sequence>MGNNHEQEESLLNHSHSSRMGGLRTIPFIIVNEACERIASYGLQPNMIIYITTFYHMEAAAASVLLGLWSAVSNGLAILGAFISDSYLGRFRAVAIGTISSLLGMSVLWLTTVFPQLRPLPCSQYQHGCGGTTVSQFAVILFSFGLMSIGAGFVRPCSIALGADQLENKENPDNERLMDTYFNWFYASVGISIFLGVTVIVYIQDNLGWQIGFGVPALLMVLSVSVLLIGSPLYIKAKPKGSMFTGLFQVAVAAYRKRNIDVQLNYNDDCYYKAPESKLPEPSTDFRWLNRACIIQDPHIELKPDGKVSDPWSLCCVENVELMKCFLRVLPMCSTCLMLLVTFSPPLLIYQLLSMDRHILPHFEIPAGSFGMITLISLTIWIAFYDRALVPLLARFTGKLTGLSPVPRMGAGLALGIVAAALSAITETIRRNKAIDAGFEDDPNAVINMSCMWLAPQLVLTGMAEALNVVGQIEFIYTLFPKTMSSFAAAIYTFGLALSSLMGSVLVSVVDSVTSAGGNTSWLATNINRGHLDYYNWLLTFLGVINFLYFLAICWFTEHHHGGRSSFSPEEEEEQSEDRHLHGASL</sequence>
<dbReference type="GO" id="GO:0022857">
    <property type="term" value="F:transmembrane transporter activity"/>
    <property type="evidence" value="ECO:0007669"/>
    <property type="project" value="InterPro"/>
</dbReference>
<evidence type="ECO:0000256" key="4">
    <source>
        <dbReference type="ARBA" id="ARBA00022989"/>
    </source>
</evidence>
<comment type="similarity">
    <text evidence="6">Belongs to the major facilitator superfamily. Phosphate:H(+) symporter (TC 2.A.1.9) family.</text>
</comment>
<comment type="subcellular location">
    <subcellularLocation>
        <location evidence="1">Membrane</location>
        <topology evidence="1">Multi-pass membrane protein</topology>
    </subcellularLocation>
</comment>
<dbReference type="EMBL" id="MLFT02000011">
    <property type="protein sequence ID" value="PHT34129.1"/>
    <property type="molecule type" value="Genomic_DNA"/>
</dbReference>
<dbReference type="Proteomes" id="UP000224567">
    <property type="component" value="Unassembled WGS sequence"/>
</dbReference>
<proteinExistence type="inferred from homology"/>
<dbReference type="GO" id="GO:0016020">
    <property type="term" value="C:membrane"/>
    <property type="evidence" value="ECO:0007669"/>
    <property type="project" value="UniProtKB-SubCell"/>
</dbReference>
<reference evidence="9 10" key="1">
    <citation type="journal article" date="2017" name="Genome Biol.">
        <title>New reference genome sequences of hot pepper reveal the massive evolution of plant disease-resistance genes by retroduplication.</title>
        <authorList>
            <person name="Kim S."/>
            <person name="Park J."/>
            <person name="Yeom S.I."/>
            <person name="Kim Y.M."/>
            <person name="Seo E."/>
            <person name="Kim K.T."/>
            <person name="Kim M.S."/>
            <person name="Lee J.M."/>
            <person name="Cheong K."/>
            <person name="Shin H.S."/>
            <person name="Kim S.B."/>
            <person name="Han K."/>
            <person name="Lee J."/>
            <person name="Park M."/>
            <person name="Lee H.A."/>
            <person name="Lee H.Y."/>
            <person name="Lee Y."/>
            <person name="Oh S."/>
            <person name="Lee J.H."/>
            <person name="Choi E."/>
            <person name="Choi E."/>
            <person name="Lee S.E."/>
            <person name="Jeon J."/>
            <person name="Kim H."/>
            <person name="Choi G."/>
            <person name="Song H."/>
            <person name="Lee J."/>
            <person name="Lee S.C."/>
            <person name="Kwon J.K."/>
            <person name="Lee H.Y."/>
            <person name="Koo N."/>
            <person name="Hong Y."/>
            <person name="Kim R.W."/>
            <person name="Kang W.H."/>
            <person name="Huh J.H."/>
            <person name="Kang B.C."/>
            <person name="Yang T.J."/>
            <person name="Lee Y.H."/>
            <person name="Bennetzen J.L."/>
            <person name="Choi D."/>
        </authorList>
    </citation>
    <scope>NUCLEOTIDE SEQUENCE [LARGE SCALE GENOMIC DNA]</scope>
    <source>
        <strain evidence="10">cv. PBC81</strain>
    </source>
</reference>
<feature type="transmembrane region" description="Helical" evidence="8">
    <location>
        <begin position="209"/>
        <end position="235"/>
    </location>
</feature>
<feature type="transmembrane region" description="Helical" evidence="8">
    <location>
        <begin position="534"/>
        <end position="556"/>
    </location>
</feature>
<name>A0A2G2VME0_CAPBA</name>
<feature type="transmembrane region" description="Helical" evidence="8">
    <location>
        <begin position="406"/>
        <end position="425"/>
    </location>
</feature>
<dbReference type="InterPro" id="IPR036259">
    <property type="entry name" value="MFS_trans_sf"/>
</dbReference>
<evidence type="ECO:0000256" key="1">
    <source>
        <dbReference type="ARBA" id="ARBA00004141"/>
    </source>
</evidence>